<comment type="caution">
    <text evidence="10">The sequence shown here is derived from an EMBL/GenBank/DDBJ whole genome shotgun (WGS) entry which is preliminary data.</text>
</comment>
<dbReference type="InterPro" id="IPR001907">
    <property type="entry name" value="ClpP"/>
</dbReference>
<sequence>MGTIPYVIEHSNRGERSYDIYSRLLKDRIIIIGEEINEQVANSVIAQLLFLEADNPDKDISIYINSPGGSTTAGFAIFDTMEYIKPDVSTICMGMAASFGALLLIAGTKGKRFALPNSEIMIHQPLGGARGQATEIEISARRILKLRDHVNRIIADRTGQPVEKIAKDSDRDFYMTAEEALEYGIIDKIITKK</sequence>
<comment type="subcellular location">
    <subcellularLocation>
        <location evidence="7">Cytoplasm</location>
    </subcellularLocation>
</comment>
<keyword evidence="4 7" id="KW-0378">Hydrolase</keyword>
<dbReference type="NCBIfam" id="NF001368">
    <property type="entry name" value="PRK00277.1"/>
    <property type="match status" value="1"/>
</dbReference>
<comment type="similarity">
    <text evidence="1 7 9">Belongs to the peptidase S14 family.</text>
</comment>
<dbReference type="RefSeq" id="WP_057765905.1">
    <property type="nucleotide sequence ID" value="NZ_CP183326.1"/>
</dbReference>
<name>A0A4R1AWQ7_9BACI</name>
<dbReference type="PROSITE" id="PS00382">
    <property type="entry name" value="CLP_PROTEASE_HIS"/>
    <property type="match status" value="1"/>
</dbReference>
<feature type="active site" description="Nucleophile" evidence="7">
    <location>
        <position position="98"/>
    </location>
</feature>
<dbReference type="Gene3D" id="3.90.226.10">
    <property type="entry name" value="2-enoyl-CoA Hydratase, Chain A, domain 1"/>
    <property type="match status" value="1"/>
</dbReference>
<evidence type="ECO:0000313" key="11">
    <source>
        <dbReference type="Proteomes" id="UP000293846"/>
    </source>
</evidence>
<dbReference type="Proteomes" id="UP000293846">
    <property type="component" value="Unassembled WGS sequence"/>
</dbReference>
<dbReference type="PANTHER" id="PTHR10381">
    <property type="entry name" value="ATP-DEPENDENT CLP PROTEASE PROTEOLYTIC SUBUNIT"/>
    <property type="match status" value="1"/>
</dbReference>
<dbReference type="InterPro" id="IPR023562">
    <property type="entry name" value="ClpP/TepA"/>
</dbReference>
<keyword evidence="11" id="KW-1185">Reference proteome</keyword>
<dbReference type="InterPro" id="IPR033135">
    <property type="entry name" value="ClpP_His_AS"/>
</dbReference>
<evidence type="ECO:0000256" key="7">
    <source>
        <dbReference type="HAMAP-Rule" id="MF_00444"/>
    </source>
</evidence>
<dbReference type="HAMAP" id="MF_00444">
    <property type="entry name" value="ClpP"/>
    <property type="match status" value="1"/>
</dbReference>
<dbReference type="EMBL" id="SJTH01000035">
    <property type="protein sequence ID" value="TCJ02319.1"/>
    <property type="molecule type" value="Genomic_DNA"/>
</dbReference>
<dbReference type="EC" id="3.4.21.92" evidence="7"/>
<dbReference type="PRINTS" id="PR00127">
    <property type="entry name" value="CLPPROTEASEP"/>
</dbReference>
<evidence type="ECO:0000256" key="1">
    <source>
        <dbReference type="ARBA" id="ARBA00007039"/>
    </source>
</evidence>
<dbReference type="NCBIfam" id="NF009205">
    <property type="entry name" value="PRK12553.1"/>
    <property type="match status" value="1"/>
</dbReference>
<evidence type="ECO:0000313" key="10">
    <source>
        <dbReference type="EMBL" id="TCJ02319.1"/>
    </source>
</evidence>
<accession>A0A4R1AWQ7</accession>
<dbReference type="SUPFAM" id="SSF52096">
    <property type="entry name" value="ClpP/crotonase"/>
    <property type="match status" value="1"/>
</dbReference>
<evidence type="ECO:0000256" key="8">
    <source>
        <dbReference type="PROSITE-ProRule" id="PRU10086"/>
    </source>
</evidence>
<comment type="catalytic activity">
    <reaction evidence="6 7 8">
        <text>Hydrolysis of proteins to small peptides in the presence of ATP and magnesium. alpha-casein is the usual test substrate. In the absence of ATP, only oligopeptides shorter than five residues are hydrolyzed (such as succinyl-Leu-Tyr-|-NHMec, and Leu-Tyr-Leu-|-Tyr-Trp, in which cleavage of the -Tyr-|-Leu- and -Tyr-|-Trp bonds also occurs).</text>
        <dbReference type="EC" id="3.4.21.92"/>
    </reaction>
</comment>
<evidence type="ECO:0000256" key="3">
    <source>
        <dbReference type="ARBA" id="ARBA00022670"/>
    </source>
</evidence>
<keyword evidence="2 7" id="KW-0963">Cytoplasm</keyword>
<dbReference type="InterPro" id="IPR029045">
    <property type="entry name" value="ClpP/crotonase-like_dom_sf"/>
</dbReference>
<keyword evidence="3 7" id="KW-0645">Protease</keyword>
<evidence type="ECO:0000256" key="5">
    <source>
        <dbReference type="ARBA" id="ARBA00022825"/>
    </source>
</evidence>
<dbReference type="OrthoDB" id="9802800at2"/>
<evidence type="ECO:0000256" key="2">
    <source>
        <dbReference type="ARBA" id="ARBA00022490"/>
    </source>
</evidence>
<dbReference type="STRING" id="1742358.GCA_001439605_02638"/>
<reference evidence="10 11" key="1">
    <citation type="submission" date="2019-03" db="EMBL/GenBank/DDBJ databases">
        <authorList>
            <person name="Jensen L."/>
            <person name="Storgaard J."/>
            <person name="Sulaj E."/>
            <person name="Schramm A."/>
            <person name="Marshall I.P.G."/>
        </authorList>
    </citation>
    <scope>NUCLEOTIDE SEQUENCE [LARGE SCALE GENOMIC DNA]</scope>
    <source>
        <strain evidence="10 11">2017H2G3</strain>
    </source>
</reference>
<dbReference type="GO" id="GO:0006515">
    <property type="term" value="P:protein quality control for misfolded or incompletely synthesized proteins"/>
    <property type="evidence" value="ECO:0007669"/>
    <property type="project" value="TreeGrafter"/>
</dbReference>
<dbReference type="GO" id="GO:0005737">
    <property type="term" value="C:cytoplasm"/>
    <property type="evidence" value="ECO:0007669"/>
    <property type="project" value="UniProtKB-SubCell"/>
</dbReference>
<protein>
    <recommendedName>
        <fullName evidence="7 9">ATP-dependent Clp protease proteolytic subunit</fullName>
        <ecNumber evidence="7">3.4.21.92</ecNumber>
    </recommendedName>
    <alternativeName>
        <fullName evidence="7">Endopeptidase Clp</fullName>
    </alternativeName>
</protein>
<dbReference type="CDD" id="cd07017">
    <property type="entry name" value="S14_ClpP_2"/>
    <property type="match status" value="1"/>
</dbReference>
<dbReference type="PANTHER" id="PTHR10381:SF70">
    <property type="entry name" value="ATP-DEPENDENT CLP PROTEASE PROTEOLYTIC SUBUNIT"/>
    <property type="match status" value="1"/>
</dbReference>
<gene>
    <name evidence="7 10" type="primary">clpP</name>
    <name evidence="10" type="ORF">E0Y62_19975</name>
</gene>
<organism evidence="10 11">
    <name type="scientific">Cytobacillus praedii</name>
    <dbReference type="NCBI Taxonomy" id="1742358"/>
    <lineage>
        <taxon>Bacteria</taxon>
        <taxon>Bacillati</taxon>
        <taxon>Bacillota</taxon>
        <taxon>Bacilli</taxon>
        <taxon>Bacillales</taxon>
        <taxon>Bacillaceae</taxon>
        <taxon>Cytobacillus</taxon>
    </lineage>
</organism>
<comment type="subunit">
    <text evidence="7">Fourteen ClpP subunits assemble into 2 heptameric rings which stack back to back to give a disk-like structure with a central cavity, resembling the structure of eukaryotic proteasomes.</text>
</comment>
<evidence type="ECO:0000256" key="6">
    <source>
        <dbReference type="ARBA" id="ARBA00034021"/>
    </source>
</evidence>
<dbReference type="GO" id="GO:0004176">
    <property type="term" value="F:ATP-dependent peptidase activity"/>
    <property type="evidence" value="ECO:0007669"/>
    <property type="project" value="InterPro"/>
</dbReference>
<dbReference type="NCBIfam" id="TIGR00493">
    <property type="entry name" value="clpP"/>
    <property type="match status" value="1"/>
</dbReference>
<evidence type="ECO:0000256" key="4">
    <source>
        <dbReference type="ARBA" id="ARBA00022801"/>
    </source>
</evidence>
<dbReference type="Pfam" id="PF00574">
    <property type="entry name" value="CLP_protease"/>
    <property type="match status" value="1"/>
</dbReference>
<dbReference type="FunFam" id="3.90.226.10:FF:000001">
    <property type="entry name" value="ATP-dependent Clp protease proteolytic subunit"/>
    <property type="match status" value="1"/>
</dbReference>
<feature type="active site" evidence="7 8">
    <location>
        <position position="123"/>
    </location>
</feature>
<dbReference type="AlphaFoldDB" id="A0A4R1AWQ7"/>
<evidence type="ECO:0000256" key="9">
    <source>
        <dbReference type="RuleBase" id="RU003567"/>
    </source>
</evidence>
<dbReference type="GO" id="GO:0004252">
    <property type="term" value="F:serine-type endopeptidase activity"/>
    <property type="evidence" value="ECO:0007669"/>
    <property type="project" value="UniProtKB-UniRule"/>
</dbReference>
<proteinExistence type="inferred from homology"/>
<dbReference type="GO" id="GO:0042802">
    <property type="term" value="F:identical protein binding"/>
    <property type="evidence" value="ECO:0007669"/>
    <property type="project" value="UniProtKB-ARBA"/>
</dbReference>
<keyword evidence="5 7" id="KW-0720">Serine protease</keyword>
<dbReference type="GO" id="GO:0009368">
    <property type="term" value="C:endopeptidase Clp complex"/>
    <property type="evidence" value="ECO:0007669"/>
    <property type="project" value="TreeGrafter"/>
</dbReference>
<dbReference type="GO" id="GO:0051117">
    <property type="term" value="F:ATPase binding"/>
    <property type="evidence" value="ECO:0007669"/>
    <property type="project" value="TreeGrafter"/>
</dbReference>
<comment type="function">
    <text evidence="7">Cleaves peptides in various proteins in a process that requires ATP hydrolysis. Has a chymotrypsin-like activity. Plays a major role in the degradation of misfolded proteins.</text>
</comment>